<reference evidence="2" key="1">
    <citation type="submission" date="2020-05" db="EMBL/GenBank/DDBJ databases">
        <title>Mycena genomes resolve the evolution of fungal bioluminescence.</title>
        <authorList>
            <person name="Tsai I.J."/>
        </authorList>
    </citation>
    <scope>NUCLEOTIDE SEQUENCE</scope>
    <source>
        <strain evidence="2">CCC161011</strain>
    </source>
</reference>
<evidence type="ECO:0000313" key="2">
    <source>
        <dbReference type="EMBL" id="KAF7356325.1"/>
    </source>
</evidence>
<feature type="chain" id="PRO_5034386333" evidence="1">
    <location>
        <begin position="24"/>
        <end position="207"/>
    </location>
</feature>
<keyword evidence="3" id="KW-1185">Reference proteome</keyword>
<dbReference type="OrthoDB" id="2890155at2759"/>
<proteinExistence type="predicted"/>
<gene>
    <name evidence="2" type="ORF">MVEN_00964800</name>
</gene>
<protein>
    <submittedName>
        <fullName evidence="2">Uncharacterized protein</fullName>
    </submittedName>
</protein>
<comment type="caution">
    <text evidence="2">The sequence shown here is derived from an EMBL/GenBank/DDBJ whole genome shotgun (WGS) entry which is preliminary data.</text>
</comment>
<keyword evidence="1" id="KW-0732">Signal</keyword>
<dbReference type="AlphaFoldDB" id="A0A8H6Y8K5"/>
<organism evidence="2 3">
    <name type="scientific">Mycena venus</name>
    <dbReference type="NCBI Taxonomy" id="2733690"/>
    <lineage>
        <taxon>Eukaryota</taxon>
        <taxon>Fungi</taxon>
        <taxon>Dikarya</taxon>
        <taxon>Basidiomycota</taxon>
        <taxon>Agaricomycotina</taxon>
        <taxon>Agaricomycetes</taxon>
        <taxon>Agaricomycetidae</taxon>
        <taxon>Agaricales</taxon>
        <taxon>Marasmiineae</taxon>
        <taxon>Mycenaceae</taxon>
        <taxon>Mycena</taxon>
    </lineage>
</organism>
<evidence type="ECO:0000313" key="3">
    <source>
        <dbReference type="Proteomes" id="UP000620124"/>
    </source>
</evidence>
<accession>A0A8H6Y8K5</accession>
<evidence type="ECO:0000256" key="1">
    <source>
        <dbReference type="SAM" id="SignalP"/>
    </source>
</evidence>
<dbReference type="Proteomes" id="UP000620124">
    <property type="component" value="Unassembled WGS sequence"/>
</dbReference>
<sequence>MSSFCRTLFISALLGLSAVNAWCGDNGGAGLAWGSQAEADKIGFNTILGFKSSGPFDTAGNPILTVVSSFDWSLAAFICGQKNPDSYPQTTFGPVLTISGPTLCLTISELEAANATISLQPCVNDITANPVPTQMFQWIGTDYITYGFEFIGNQSVPVDPSSSTDYVPTLVPATNITGAYVRLDYLPDGLPASTGLETGMILNLSDD</sequence>
<feature type="signal peptide" evidence="1">
    <location>
        <begin position="1"/>
        <end position="23"/>
    </location>
</feature>
<name>A0A8H6Y8K5_9AGAR</name>
<dbReference type="EMBL" id="JACAZI010000007">
    <property type="protein sequence ID" value="KAF7356325.1"/>
    <property type="molecule type" value="Genomic_DNA"/>
</dbReference>